<feature type="region of interest" description="Disordered" evidence="1">
    <location>
        <begin position="21"/>
        <end position="99"/>
    </location>
</feature>
<feature type="compositionally biased region" description="Basic and acidic residues" evidence="1">
    <location>
        <begin position="23"/>
        <end position="54"/>
    </location>
</feature>
<feature type="compositionally biased region" description="Gly residues" evidence="1">
    <location>
        <begin position="86"/>
        <end position="98"/>
    </location>
</feature>
<keyword evidence="3" id="KW-1185">Reference proteome</keyword>
<dbReference type="OrthoDB" id="251814at2759"/>
<comment type="caution">
    <text evidence="2">The sequence shown here is derived from an EMBL/GenBank/DDBJ whole genome shotgun (WGS) entry which is preliminary data.</text>
</comment>
<protein>
    <submittedName>
        <fullName evidence="2">Uncharacterized protein</fullName>
    </submittedName>
</protein>
<feature type="region of interest" description="Disordered" evidence="1">
    <location>
        <begin position="219"/>
        <end position="248"/>
    </location>
</feature>
<reference evidence="2 3" key="1">
    <citation type="journal article" date="2018" name="BMC Genomics">
        <title>Genomic comparison of Trypanosoma conorhini and Trypanosoma rangeli to Trypanosoma cruzi strains of high and low virulence.</title>
        <authorList>
            <person name="Bradwell K.R."/>
            <person name="Koparde V.N."/>
            <person name="Matveyev A.V."/>
            <person name="Serrano M.G."/>
            <person name="Alves J.M."/>
            <person name="Parikh H."/>
            <person name="Huang B."/>
            <person name="Lee V."/>
            <person name="Espinosa-Alvarez O."/>
            <person name="Ortiz P.A."/>
            <person name="Costa-Martins A.G."/>
            <person name="Teixeira M.M."/>
            <person name="Buck G.A."/>
        </authorList>
    </citation>
    <scope>NUCLEOTIDE SEQUENCE [LARGE SCALE GENOMIC DNA]</scope>
    <source>
        <strain evidence="2 3">025E</strain>
    </source>
</reference>
<evidence type="ECO:0000256" key="1">
    <source>
        <dbReference type="SAM" id="MobiDB-lite"/>
    </source>
</evidence>
<feature type="region of interest" description="Disordered" evidence="1">
    <location>
        <begin position="270"/>
        <end position="345"/>
    </location>
</feature>
<accession>A0A422Q6I3</accession>
<evidence type="ECO:0000313" key="3">
    <source>
        <dbReference type="Proteomes" id="UP000284403"/>
    </source>
</evidence>
<gene>
    <name evidence="2" type="ORF">Tco025E_02246</name>
</gene>
<name>A0A422Q6I3_9TRYP</name>
<dbReference type="EMBL" id="MKKU01000083">
    <property type="protein sequence ID" value="RNF25566.1"/>
    <property type="molecule type" value="Genomic_DNA"/>
</dbReference>
<dbReference type="RefSeq" id="XP_029230772.1">
    <property type="nucleotide sequence ID" value="XM_029369175.1"/>
</dbReference>
<organism evidence="2 3">
    <name type="scientific">Trypanosoma conorhini</name>
    <dbReference type="NCBI Taxonomy" id="83891"/>
    <lineage>
        <taxon>Eukaryota</taxon>
        <taxon>Discoba</taxon>
        <taxon>Euglenozoa</taxon>
        <taxon>Kinetoplastea</taxon>
        <taxon>Metakinetoplastina</taxon>
        <taxon>Trypanosomatida</taxon>
        <taxon>Trypanosomatidae</taxon>
        <taxon>Trypanosoma</taxon>
    </lineage>
</organism>
<proteinExistence type="predicted"/>
<dbReference type="AlphaFoldDB" id="A0A422Q6I3"/>
<sequence length="557" mass="57800">MYSRGRDGLRNLDVALEALRQGALKESRATRAEVKRSMLREDVRRQNRQQRGEGGDGWPPSSSAPPVDVHAPFTGSGLLSTSRSVGTGGNDTTGGMTGPEGLPAWYDGYYAASPGTVEREPWCRATTPASGEEEEEECSVAGAIEDGEEGAVVVDVSQRVSQAERTLYPVLLAEVAACATADAESNGGSVLGMGSSEVIEWDERGAPVRLRGTWQPVTPQGLLPVPGAADERRESVGSGVVPSGRTSAAMTGTTTQFINFDARLSGQPCEYTRKENPLKPTLIGVNQPQGRAPPSRRRGSRGASDGGAVSRTRQIAPSLHGRANGTRGRRRPPLSTEGSAVAESSAGAIAGRIRQAVLQGRTAQLEGPKNGVRRGGGSPPLVDLGLGARCHVAYAPDNVECVVAHVLRPVTAFFCSSCGACAARDVVTGHPSACAACGAAFEEISPPRQHACLMDTVAAENENIAAWQEAGASAGPPTPVRKKKCTTATSTMTPTTTNVEAGRSTAATGTGTTSTAVKVAAGTQAGPSCRVPPLAVTAVQGVYFLHLWDLATAAHHK</sequence>
<evidence type="ECO:0000313" key="2">
    <source>
        <dbReference type="EMBL" id="RNF25566.1"/>
    </source>
</evidence>
<dbReference type="Proteomes" id="UP000284403">
    <property type="component" value="Unassembled WGS sequence"/>
</dbReference>
<dbReference type="GeneID" id="40315857"/>